<dbReference type="AlphaFoldDB" id="A0A8J2Q2R5"/>
<name>A0A8J2Q2R5_9HEXA</name>
<organism evidence="1 2">
    <name type="scientific">Allacma fusca</name>
    <dbReference type="NCBI Taxonomy" id="39272"/>
    <lineage>
        <taxon>Eukaryota</taxon>
        <taxon>Metazoa</taxon>
        <taxon>Ecdysozoa</taxon>
        <taxon>Arthropoda</taxon>
        <taxon>Hexapoda</taxon>
        <taxon>Collembola</taxon>
        <taxon>Symphypleona</taxon>
        <taxon>Sminthuridae</taxon>
        <taxon>Allacma</taxon>
    </lineage>
</organism>
<reference evidence="1" key="1">
    <citation type="submission" date="2021-06" db="EMBL/GenBank/DDBJ databases">
        <authorList>
            <person name="Hodson N. C."/>
            <person name="Mongue J. A."/>
            <person name="Jaron S. K."/>
        </authorList>
    </citation>
    <scope>NUCLEOTIDE SEQUENCE</scope>
</reference>
<proteinExistence type="predicted"/>
<evidence type="ECO:0000313" key="2">
    <source>
        <dbReference type="Proteomes" id="UP000708208"/>
    </source>
</evidence>
<sequence>MNDDMFPGSVVSEFVNTRFVIISDLLCNPERAQYFRNLWKHTLNDCNFEEDNRERSEECNNKFDEHGHRTPFKDLGFLELIIF</sequence>
<gene>
    <name evidence="1" type="ORF">AFUS01_LOCUS40937</name>
</gene>
<comment type="caution">
    <text evidence="1">The sequence shown here is derived from an EMBL/GenBank/DDBJ whole genome shotgun (WGS) entry which is preliminary data.</text>
</comment>
<dbReference type="EMBL" id="CAJVCH010559212">
    <property type="protein sequence ID" value="CAG7831181.1"/>
    <property type="molecule type" value="Genomic_DNA"/>
</dbReference>
<keyword evidence="2" id="KW-1185">Reference proteome</keyword>
<accession>A0A8J2Q2R5</accession>
<evidence type="ECO:0000313" key="1">
    <source>
        <dbReference type="EMBL" id="CAG7831181.1"/>
    </source>
</evidence>
<dbReference type="Proteomes" id="UP000708208">
    <property type="component" value="Unassembled WGS sequence"/>
</dbReference>
<protein>
    <submittedName>
        <fullName evidence="1">Uncharacterized protein</fullName>
    </submittedName>
</protein>